<evidence type="ECO:0000313" key="1">
    <source>
        <dbReference type="EMBL" id="KAG7176894.1"/>
    </source>
</evidence>
<sequence>MWEKDSTFGQDTTFIIFMRMHEVVTSHATNEGFDLHPWNGKRTFLPSWSHPICAGSTPHSHSKSSPNSRFVERILQDHFLENEV</sequence>
<proteinExistence type="predicted"/>
<gene>
    <name evidence="1" type="ORF">Hamer_G000092</name>
</gene>
<accession>A0A8J5TJU7</accession>
<reference evidence="1" key="1">
    <citation type="journal article" date="2021" name="Sci. Adv.">
        <title>The American lobster genome reveals insights on longevity, neural, and immune adaptations.</title>
        <authorList>
            <person name="Polinski J.M."/>
            <person name="Zimin A.V."/>
            <person name="Clark K.F."/>
            <person name="Kohn A.B."/>
            <person name="Sadowski N."/>
            <person name="Timp W."/>
            <person name="Ptitsyn A."/>
            <person name="Khanna P."/>
            <person name="Romanova D.Y."/>
            <person name="Williams P."/>
            <person name="Greenwood S.J."/>
            <person name="Moroz L.L."/>
            <person name="Walt D.R."/>
            <person name="Bodnar A.G."/>
        </authorList>
    </citation>
    <scope>NUCLEOTIDE SEQUENCE</scope>
    <source>
        <strain evidence="1">GMGI-L3</strain>
    </source>
</reference>
<feature type="non-terminal residue" evidence="1">
    <location>
        <position position="84"/>
    </location>
</feature>
<keyword evidence="2" id="KW-1185">Reference proteome</keyword>
<dbReference type="AlphaFoldDB" id="A0A8J5TJU7"/>
<dbReference type="EMBL" id="JAHLQT010002534">
    <property type="protein sequence ID" value="KAG7176894.1"/>
    <property type="molecule type" value="Genomic_DNA"/>
</dbReference>
<organism evidence="1 2">
    <name type="scientific">Homarus americanus</name>
    <name type="common">American lobster</name>
    <dbReference type="NCBI Taxonomy" id="6706"/>
    <lineage>
        <taxon>Eukaryota</taxon>
        <taxon>Metazoa</taxon>
        <taxon>Ecdysozoa</taxon>
        <taxon>Arthropoda</taxon>
        <taxon>Crustacea</taxon>
        <taxon>Multicrustacea</taxon>
        <taxon>Malacostraca</taxon>
        <taxon>Eumalacostraca</taxon>
        <taxon>Eucarida</taxon>
        <taxon>Decapoda</taxon>
        <taxon>Pleocyemata</taxon>
        <taxon>Astacidea</taxon>
        <taxon>Nephropoidea</taxon>
        <taxon>Nephropidae</taxon>
        <taxon>Homarus</taxon>
    </lineage>
</organism>
<name>A0A8J5TJU7_HOMAM</name>
<evidence type="ECO:0000313" key="2">
    <source>
        <dbReference type="Proteomes" id="UP000747542"/>
    </source>
</evidence>
<dbReference type="Proteomes" id="UP000747542">
    <property type="component" value="Unassembled WGS sequence"/>
</dbReference>
<protein>
    <submittedName>
        <fullName evidence="1">Uncharacterized protein</fullName>
    </submittedName>
</protein>
<comment type="caution">
    <text evidence="1">The sequence shown here is derived from an EMBL/GenBank/DDBJ whole genome shotgun (WGS) entry which is preliminary data.</text>
</comment>